<evidence type="ECO:0000313" key="2">
    <source>
        <dbReference type="EMBL" id="GAH39048.1"/>
    </source>
</evidence>
<sequence length="126" mass="13599">TKPEDAQWQALATPLTTQKLWDGIFESPTPPEFSDCWPSLFGNRRSYNGSAYDYFHSGLDFCGGVGTEIFAPAAGKVVFAGPLTVRGNATIINHAWGIYSGYMHQSEILIKTGDTVEAGQLIGLVG</sequence>
<accession>X1H1C1</accession>
<dbReference type="Gene3D" id="2.70.70.10">
    <property type="entry name" value="Glucose Permease (Domain IIA)"/>
    <property type="match status" value="1"/>
</dbReference>
<dbReference type="PANTHER" id="PTHR21666">
    <property type="entry name" value="PEPTIDASE-RELATED"/>
    <property type="match status" value="1"/>
</dbReference>
<proteinExistence type="predicted"/>
<protein>
    <recommendedName>
        <fullName evidence="1">M23ase beta-sheet core domain-containing protein</fullName>
    </recommendedName>
</protein>
<organism evidence="2">
    <name type="scientific">marine sediment metagenome</name>
    <dbReference type="NCBI Taxonomy" id="412755"/>
    <lineage>
        <taxon>unclassified sequences</taxon>
        <taxon>metagenomes</taxon>
        <taxon>ecological metagenomes</taxon>
    </lineage>
</organism>
<feature type="non-terminal residue" evidence="2">
    <location>
        <position position="1"/>
    </location>
</feature>
<name>X1H1C1_9ZZZZ</name>
<dbReference type="EMBL" id="BARU01014990">
    <property type="protein sequence ID" value="GAH39048.1"/>
    <property type="molecule type" value="Genomic_DNA"/>
</dbReference>
<dbReference type="AlphaFoldDB" id="X1H1C1"/>
<dbReference type="PANTHER" id="PTHR21666:SF270">
    <property type="entry name" value="MUREIN HYDROLASE ACTIVATOR ENVC"/>
    <property type="match status" value="1"/>
</dbReference>
<dbReference type="GO" id="GO:0004222">
    <property type="term" value="F:metalloendopeptidase activity"/>
    <property type="evidence" value="ECO:0007669"/>
    <property type="project" value="TreeGrafter"/>
</dbReference>
<comment type="caution">
    <text evidence="2">The sequence shown here is derived from an EMBL/GenBank/DDBJ whole genome shotgun (WGS) entry which is preliminary data.</text>
</comment>
<evidence type="ECO:0000259" key="1">
    <source>
        <dbReference type="Pfam" id="PF01551"/>
    </source>
</evidence>
<dbReference type="Pfam" id="PF01551">
    <property type="entry name" value="Peptidase_M23"/>
    <property type="match status" value="1"/>
</dbReference>
<gene>
    <name evidence="2" type="ORF">S03H2_26095</name>
</gene>
<dbReference type="SUPFAM" id="SSF51261">
    <property type="entry name" value="Duplicated hybrid motif"/>
    <property type="match status" value="1"/>
</dbReference>
<dbReference type="InterPro" id="IPR016047">
    <property type="entry name" value="M23ase_b-sheet_dom"/>
</dbReference>
<reference evidence="2" key="1">
    <citation type="journal article" date="2014" name="Front. Microbiol.">
        <title>High frequency of phylogenetically diverse reductive dehalogenase-homologous genes in deep subseafloor sedimentary metagenomes.</title>
        <authorList>
            <person name="Kawai M."/>
            <person name="Futagami T."/>
            <person name="Toyoda A."/>
            <person name="Takaki Y."/>
            <person name="Nishi S."/>
            <person name="Hori S."/>
            <person name="Arai W."/>
            <person name="Tsubouchi T."/>
            <person name="Morono Y."/>
            <person name="Uchiyama I."/>
            <person name="Ito T."/>
            <person name="Fujiyama A."/>
            <person name="Inagaki F."/>
            <person name="Takami H."/>
        </authorList>
    </citation>
    <scope>NUCLEOTIDE SEQUENCE</scope>
    <source>
        <strain evidence="2">Expedition CK06-06</strain>
    </source>
</reference>
<feature type="non-terminal residue" evidence="2">
    <location>
        <position position="126"/>
    </location>
</feature>
<dbReference type="InterPro" id="IPR011055">
    <property type="entry name" value="Dup_hybrid_motif"/>
</dbReference>
<dbReference type="InterPro" id="IPR050570">
    <property type="entry name" value="Cell_wall_metabolism_enzyme"/>
</dbReference>
<feature type="domain" description="M23ase beta-sheet core" evidence="1">
    <location>
        <begin position="55"/>
        <end position="126"/>
    </location>
</feature>
<dbReference type="CDD" id="cd12797">
    <property type="entry name" value="M23_peptidase"/>
    <property type="match status" value="1"/>
</dbReference>